<dbReference type="Gene3D" id="3.40.1210.10">
    <property type="entry name" value="Survival protein SurE-like phosphatase/nucleotidase"/>
    <property type="match status" value="1"/>
</dbReference>
<dbReference type="EMBL" id="JAMZMK010000048">
    <property type="protein sequence ID" value="KAI7757867.1"/>
    <property type="molecule type" value="Genomic_DNA"/>
</dbReference>
<dbReference type="GO" id="GO:0046872">
    <property type="term" value="F:metal ion binding"/>
    <property type="evidence" value="ECO:0007669"/>
    <property type="project" value="UniProtKB-KW"/>
</dbReference>
<dbReference type="PANTHER" id="PTHR30457:SF5">
    <property type="entry name" value="OS01G0709400 PROTEIN"/>
    <property type="match status" value="1"/>
</dbReference>
<feature type="domain" description="Survival protein SurE-like phosphatase/nucleotidase" evidence="5">
    <location>
        <begin position="69"/>
        <end position="261"/>
    </location>
</feature>
<protein>
    <recommendedName>
        <fullName evidence="5">Survival protein SurE-like phosphatase/nucleotidase domain-containing protein</fullName>
    </recommendedName>
</protein>
<evidence type="ECO:0000313" key="6">
    <source>
        <dbReference type="EMBL" id="KAI7757867.1"/>
    </source>
</evidence>
<dbReference type="PANTHER" id="PTHR30457">
    <property type="entry name" value="5'-NUCLEOTIDASE SURE"/>
    <property type="match status" value="1"/>
</dbReference>
<organism evidence="6 7">
    <name type="scientific">Ambrosia artemisiifolia</name>
    <name type="common">Common ragweed</name>
    <dbReference type="NCBI Taxonomy" id="4212"/>
    <lineage>
        <taxon>Eukaryota</taxon>
        <taxon>Viridiplantae</taxon>
        <taxon>Streptophyta</taxon>
        <taxon>Embryophyta</taxon>
        <taxon>Tracheophyta</taxon>
        <taxon>Spermatophyta</taxon>
        <taxon>Magnoliopsida</taxon>
        <taxon>eudicotyledons</taxon>
        <taxon>Gunneridae</taxon>
        <taxon>Pentapetalae</taxon>
        <taxon>asterids</taxon>
        <taxon>campanulids</taxon>
        <taxon>Asterales</taxon>
        <taxon>Asteraceae</taxon>
        <taxon>Asteroideae</taxon>
        <taxon>Heliantheae alliance</taxon>
        <taxon>Heliantheae</taxon>
        <taxon>Ambrosia</taxon>
    </lineage>
</organism>
<keyword evidence="3" id="KW-0378">Hydrolase</keyword>
<keyword evidence="7" id="KW-1185">Reference proteome</keyword>
<accession>A0AAD5DEE4</accession>
<proteinExistence type="inferred from homology"/>
<feature type="compositionally biased region" description="Low complexity" evidence="4">
    <location>
        <begin position="49"/>
        <end position="58"/>
    </location>
</feature>
<dbReference type="InterPro" id="IPR002828">
    <property type="entry name" value="SurE-like_Pase/nucleotidase"/>
</dbReference>
<dbReference type="SUPFAM" id="SSF64167">
    <property type="entry name" value="SurE-like"/>
    <property type="match status" value="1"/>
</dbReference>
<feature type="compositionally biased region" description="Polar residues" evidence="4">
    <location>
        <begin position="1"/>
        <end position="11"/>
    </location>
</feature>
<evidence type="ECO:0000256" key="2">
    <source>
        <dbReference type="ARBA" id="ARBA00022723"/>
    </source>
</evidence>
<evidence type="ECO:0000256" key="4">
    <source>
        <dbReference type="SAM" id="MobiDB-lite"/>
    </source>
</evidence>
<sequence length="388" mass="41535">MTSSGMRNNNMLPPGLVSNLQDVLNKRKPNIPSMQPNDNTKVEEDESAVEPSSSSSSVTDGYDPSKPVIFVTNSEGIDSPGLTSLVEALVSQGLYNVAVCAPQLDKSYSGHSFTYQESISVSNAEIKGATAYEVTGTPVDCVSLALSGALFAWSKPLMVIVGVSKGPSCGHDMFPSSAVAGARQALISGVPSISVSLNWKKGESQESHFKDAVTVCLPLIKAAIRDVEKGVFPKSSSLHITVPASPIQNKGFKLTKQSLWRSEPIWQAIAANRNPSAARFMANQPVMGLQLAQLGRDASAAGAARRLNSQKKSLEIVESVGVSGKVDPTRTVKYFRLEFQDSNQEETDENLDFRALEDGFVSVTPISVSQLIEPDIEKAASEWICDAI</sequence>
<dbReference type="Proteomes" id="UP001206925">
    <property type="component" value="Unassembled WGS sequence"/>
</dbReference>
<dbReference type="InterPro" id="IPR030048">
    <property type="entry name" value="SurE"/>
</dbReference>
<evidence type="ECO:0000256" key="3">
    <source>
        <dbReference type="ARBA" id="ARBA00022801"/>
    </source>
</evidence>
<keyword evidence="2" id="KW-0479">Metal-binding</keyword>
<name>A0AAD5DEE4_AMBAR</name>
<dbReference type="InterPro" id="IPR036523">
    <property type="entry name" value="SurE-like_sf"/>
</dbReference>
<dbReference type="GO" id="GO:0008252">
    <property type="term" value="F:nucleotidase activity"/>
    <property type="evidence" value="ECO:0007669"/>
    <property type="project" value="InterPro"/>
</dbReference>
<gene>
    <name evidence="6" type="ORF">M8C21_026785</name>
</gene>
<dbReference type="Pfam" id="PF01975">
    <property type="entry name" value="SurE"/>
    <property type="match status" value="1"/>
</dbReference>
<reference evidence="6" key="1">
    <citation type="submission" date="2022-06" db="EMBL/GenBank/DDBJ databases">
        <title>Uncovering the hologenomic basis of an extraordinary plant invasion.</title>
        <authorList>
            <person name="Bieker V.C."/>
            <person name="Martin M.D."/>
            <person name="Gilbert T."/>
            <person name="Hodgins K."/>
            <person name="Battlay P."/>
            <person name="Petersen B."/>
            <person name="Wilson J."/>
        </authorList>
    </citation>
    <scope>NUCLEOTIDE SEQUENCE</scope>
    <source>
        <strain evidence="6">AA19_3_7</strain>
        <tissue evidence="6">Leaf</tissue>
    </source>
</reference>
<evidence type="ECO:0000259" key="5">
    <source>
        <dbReference type="Pfam" id="PF01975"/>
    </source>
</evidence>
<evidence type="ECO:0000256" key="1">
    <source>
        <dbReference type="ARBA" id="ARBA00011062"/>
    </source>
</evidence>
<feature type="region of interest" description="Disordered" evidence="4">
    <location>
        <begin position="1"/>
        <end position="61"/>
    </location>
</feature>
<comment type="similarity">
    <text evidence="1">Belongs to the SurE nucleotidase family.</text>
</comment>
<comment type="caution">
    <text evidence="6">The sequence shown here is derived from an EMBL/GenBank/DDBJ whole genome shotgun (WGS) entry which is preliminary data.</text>
</comment>
<dbReference type="AlphaFoldDB" id="A0AAD5DEE4"/>
<evidence type="ECO:0000313" key="7">
    <source>
        <dbReference type="Proteomes" id="UP001206925"/>
    </source>
</evidence>